<dbReference type="SUPFAM" id="SSF51905">
    <property type="entry name" value="FAD/NAD(P)-binding domain"/>
    <property type="match status" value="1"/>
</dbReference>
<dbReference type="STRING" id="1434072.SAMN05216210_2651"/>
<evidence type="ECO:0000313" key="7">
    <source>
        <dbReference type="EMBL" id="SDU24804.1"/>
    </source>
</evidence>
<evidence type="ECO:0000256" key="5">
    <source>
        <dbReference type="ARBA" id="ARBA00023002"/>
    </source>
</evidence>
<keyword evidence="5" id="KW-0560">Oxidoreductase</keyword>
<dbReference type="GO" id="GO:0003955">
    <property type="term" value="F:NAD(P)H dehydrogenase (quinone) activity"/>
    <property type="evidence" value="ECO:0007669"/>
    <property type="project" value="TreeGrafter"/>
</dbReference>
<dbReference type="GO" id="GO:0019646">
    <property type="term" value="P:aerobic electron transport chain"/>
    <property type="evidence" value="ECO:0007669"/>
    <property type="project" value="TreeGrafter"/>
</dbReference>
<dbReference type="PANTHER" id="PTHR42913:SF3">
    <property type="entry name" value="64 KDA MITOCHONDRIAL NADH DEHYDROGENASE (EUROFUNG)"/>
    <property type="match status" value="1"/>
</dbReference>
<comment type="cofactor">
    <cofactor evidence="1">
        <name>FAD</name>
        <dbReference type="ChEBI" id="CHEBI:57692"/>
    </cofactor>
</comment>
<proteinExistence type="inferred from homology"/>
<evidence type="ECO:0000256" key="2">
    <source>
        <dbReference type="ARBA" id="ARBA00005272"/>
    </source>
</evidence>
<evidence type="ECO:0000313" key="8">
    <source>
        <dbReference type="Proteomes" id="UP000243924"/>
    </source>
</evidence>
<dbReference type="InterPro" id="IPR051169">
    <property type="entry name" value="NADH-Q_oxidoreductase"/>
</dbReference>
<name>A0A1H2GZ04_9GAMM</name>
<dbReference type="Proteomes" id="UP000243924">
    <property type="component" value="Chromosome I"/>
</dbReference>
<protein>
    <submittedName>
        <fullName evidence="7">NADH dehydrogenase</fullName>
    </submittedName>
</protein>
<evidence type="ECO:0000259" key="6">
    <source>
        <dbReference type="Pfam" id="PF07992"/>
    </source>
</evidence>
<dbReference type="InterPro" id="IPR023753">
    <property type="entry name" value="FAD/NAD-binding_dom"/>
</dbReference>
<feature type="domain" description="FAD/NAD(P)-binding" evidence="6">
    <location>
        <begin position="12"/>
        <end position="347"/>
    </location>
</feature>
<dbReference type="Pfam" id="PF07992">
    <property type="entry name" value="Pyr_redox_2"/>
    <property type="match status" value="1"/>
</dbReference>
<organism evidence="7 8">
    <name type="scientific">Halopseudomonas salegens</name>
    <dbReference type="NCBI Taxonomy" id="1434072"/>
    <lineage>
        <taxon>Bacteria</taxon>
        <taxon>Pseudomonadati</taxon>
        <taxon>Pseudomonadota</taxon>
        <taxon>Gammaproteobacteria</taxon>
        <taxon>Pseudomonadales</taxon>
        <taxon>Pseudomonadaceae</taxon>
        <taxon>Halopseudomonas</taxon>
    </lineage>
</organism>
<dbReference type="InterPro" id="IPR036188">
    <property type="entry name" value="FAD/NAD-bd_sf"/>
</dbReference>
<gene>
    <name evidence="7" type="ORF">SAMN05216210_2651</name>
</gene>
<dbReference type="PRINTS" id="PR00368">
    <property type="entry name" value="FADPNR"/>
</dbReference>
<keyword evidence="4" id="KW-0274">FAD</keyword>
<dbReference type="RefSeq" id="WP_092387635.1">
    <property type="nucleotide sequence ID" value="NZ_LT629787.1"/>
</dbReference>
<dbReference type="AlphaFoldDB" id="A0A1H2GZ04"/>
<dbReference type="FunFam" id="3.50.50.100:FF:000001">
    <property type="entry name" value="NADH dehydrogenase"/>
    <property type="match status" value="1"/>
</dbReference>
<dbReference type="OrthoDB" id="9781621at2"/>
<evidence type="ECO:0000256" key="4">
    <source>
        <dbReference type="ARBA" id="ARBA00022827"/>
    </source>
</evidence>
<reference evidence="8" key="1">
    <citation type="submission" date="2016-10" db="EMBL/GenBank/DDBJ databases">
        <authorList>
            <person name="Varghese N."/>
            <person name="Submissions S."/>
        </authorList>
    </citation>
    <scope>NUCLEOTIDE SEQUENCE [LARGE SCALE GENOMIC DNA]</scope>
    <source>
        <strain evidence="8">CECT 8338</strain>
    </source>
</reference>
<dbReference type="EMBL" id="LT629787">
    <property type="protein sequence ID" value="SDU24804.1"/>
    <property type="molecule type" value="Genomic_DNA"/>
</dbReference>
<dbReference type="Gene3D" id="3.50.50.100">
    <property type="match status" value="1"/>
</dbReference>
<dbReference type="PRINTS" id="PR00411">
    <property type="entry name" value="PNDRDTASEI"/>
</dbReference>
<keyword evidence="8" id="KW-1185">Reference proteome</keyword>
<sequence>MSHAHTSSSPPHIVVVGGGAGGLELATRLGRSLGRKNKARITLIDANMTHIWKPLLHEVAAGSLNSTEDELNYVAQAKWNHFHFQLGRMCGLDRERREIQLEPIADEQGSELIPSRCISYDYLVIAVGSTTNDFNTPGANAHCLFLDTRTQAERFHRRLLNQYMKAHARGVDMTPEKINLAIIGAGATGVELAAELHHAARLLSTYGMEGINPEDLNIHLIEASERVLPALPERISEPVSKILKDLGVRVITGSPVAEITADALILKNGQSIPASLKVWAAGIRGPGFLAELGLSTNRIQQIHVHRTLQSVDDPRIFAFGDCAACPMDDSENSPMVPPRAQAAHQQASLMFKNFKRLLADKPLQAFEYRDYGSLISLSSFSAVGNLMGNLTGNVMLEGKLARMFYVSLYRLHQMALYGVSRTILLMLSDQIGRSTEPRLKLH</sequence>
<evidence type="ECO:0000256" key="1">
    <source>
        <dbReference type="ARBA" id="ARBA00001974"/>
    </source>
</evidence>
<accession>A0A1H2GZ04</accession>
<evidence type="ECO:0000256" key="3">
    <source>
        <dbReference type="ARBA" id="ARBA00022630"/>
    </source>
</evidence>
<keyword evidence="3" id="KW-0285">Flavoprotein</keyword>
<dbReference type="PANTHER" id="PTHR42913">
    <property type="entry name" value="APOPTOSIS-INDUCING FACTOR 1"/>
    <property type="match status" value="1"/>
</dbReference>
<comment type="similarity">
    <text evidence="2">Belongs to the NADH dehydrogenase family.</text>
</comment>